<gene>
    <name evidence="1" type="ORF">D4764_06G0013390</name>
</gene>
<protein>
    <submittedName>
        <fullName evidence="1">Uncharacterized protein</fullName>
    </submittedName>
</protein>
<evidence type="ECO:0000313" key="2">
    <source>
        <dbReference type="Proteomes" id="UP000324091"/>
    </source>
</evidence>
<reference evidence="1 2" key="1">
    <citation type="submission" date="2019-04" db="EMBL/GenBank/DDBJ databases">
        <title>Chromosome genome assembly for Takifugu flavidus.</title>
        <authorList>
            <person name="Xiao S."/>
        </authorList>
    </citation>
    <scope>NUCLEOTIDE SEQUENCE [LARGE SCALE GENOMIC DNA]</scope>
    <source>
        <strain evidence="1">HTHZ2018</strain>
        <tissue evidence="1">Muscle</tissue>
    </source>
</reference>
<organism evidence="1 2">
    <name type="scientific">Takifugu flavidus</name>
    <name type="common">sansaifugu</name>
    <dbReference type="NCBI Taxonomy" id="433684"/>
    <lineage>
        <taxon>Eukaryota</taxon>
        <taxon>Metazoa</taxon>
        <taxon>Chordata</taxon>
        <taxon>Craniata</taxon>
        <taxon>Vertebrata</taxon>
        <taxon>Euteleostomi</taxon>
        <taxon>Actinopterygii</taxon>
        <taxon>Neopterygii</taxon>
        <taxon>Teleostei</taxon>
        <taxon>Neoteleostei</taxon>
        <taxon>Acanthomorphata</taxon>
        <taxon>Eupercaria</taxon>
        <taxon>Tetraodontiformes</taxon>
        <taxon>Tetradontoidea</taxon>
        <taxon>Tetraodontidae</taxon>
        <taxon>Takifugu</taxon>
    </lineage>
</organism>
<proteinExistence type="predicted"/>
<dbReference type="Proteomes" id="UP000324091">
    <property type="component" value="Chromosome 6"/>
</dbReference>
<dbReference type="Gene3D" id="2.60.200.40">
    <property type="match status" value="1"/>
</dbReference>
<sequence length="177" mass="19338">MGKNDITKFVKITFAFFLIREDGGPAPPMVATGSFVAGVNIESEKHLRWSCSFHCWHPGATLQVYKGRLAYWPAADEQQTNESLGNNLNSFQNFSNSNNTPLSPDWVVLKKGGVVRVLPTYQSHLATDLMAVPAMEEVGQGPLQAQLLKCPTVVDSCCSAAVKEPDKQPSSPEPTFI</sequence>
<evidence type="ECO:0000313" key="1">
    <source>
        <dbReference type="EMBL" id="TWW59809.1"/>
    </source>
</evidence>
<dbReference type="EMBL" id="RHFK02000019">
    <property type="protein sequence ID" value="TWW59809.1"/>
    <property type="molecule type" value="Genomic_DNA"/>
</dbReference>
<keyword evidence="2" id="KW-1185">Reference proteome</keyword>
<dbReference type="AlphaFoldDB" id="A0A5C6MYP7"/>
<comment type="caution">
    <text evidence="1">The sequence shown here is derived from an EMBL/GenBank/DDBJ whole genome shotgun (WGS) entry which is preliminary data.</text>
</comment>
<name>A0A5C6MYP7_9TELE</name>
<accession>A0A5C6MYP7</accession>